<keyword evidence="2" id="KW-1185">Reference proteome</keyword>
<reference evidence="1" key="4">
    <citation type="submission" date="2025-09" db="UniProtKB">
        <authorList>
            <consortium name="Ensembl"/>
        </authorList>
    </citation>
    <scope>IDENTIFICATION</scope>
</reference>
<organism evidence="1 2">
    <name type="scientific">Ciona intestinalis</name>
    <name type="common">Transparent sea squirt</name>
    <name type="synonym">Ascidia intestinalis</name>
    <dbReference type="NCBI Taxonomy" id="7719"/>
    <lineage>
        <taxon>Eukaryota</taxon>
        <taxon>Metazoa</taxon>
        <taxon>Chordata</taxon>
        <taxon>Tunicata</taxon>
        <taxon>Ascidiacea</taxon>
        <taxon>Phlebobranchia</taxon>
        <taxon>Cionidae</taxon>
        <taxon>Ciona</taxon>
    </lineage>
</organism>
<reference evidence="1" key="3">
    <citation type="submission" date="2025-08" db="UniProtKB">
        <authorList>
            <consortium name="Ensembl"/>
        </authorList>
    </citation>
    <scope>IDENTIFICATION</scope>
</reference>
<sequence length="53" mass="6361">QYLNVNTLLFLNSKNCYHFILCFFAKVCKFCIFYKSSSKFYNTVSTFRKLVNI</sequence>
<reference evidence="2" key="1">
    <citation type="journal article" date="2002" name="Science">
        <title>The draft genome of Ciona intestinalis: insights into chordate and vertebrate origins.</title>
        <authorList>
            <person name="Dehal P."/>
            <person name="Satou Y."/>
            <person name="Campbell R.K."/>
            <person name="Chapman J."/>
            <person name="Degnan B."/>
            <person name="De Tomaso A."/>
            <person name="Davidson B."/>
            <person name="Di Gregorio A."/>
            <person name="Gelpke M."/>
            <person name="Goodstein D.M."/>
            <person name="Harafuji N."/>
            <person name="Hastings K.E."/>
            <person name="Ho I."/>
            <person name="Hotta K."/>
            <person name="Huang W."/>
            <person name="Kawashima T."/>
            <person name="Lemaire P."/>
            <person name="Martinez D."/>
            <person name="Meinertzhagen I.A."/>
            <person name="Necula S."/>
            <person name="Nonaka M."/>
            <person name="Putnam N."/>
            <person name="Rash S."/>
            <person name="Saiga H."/>
            <person name="Satake M."/>
            <person name="Terry A."/>
            <person name="Yamada L."/>
            <person name="Wang H.G."/>
            <person name="Awazu S."/>
            <person name="Azumi K."/>
            <person name="Boore J."/>
            <person name="Branno M."/>
            <person name="Chin-Bow S."/>
            <person name="DeSantis R."/>
            <person name="Doyle S."/>
            <person name="Francino P."/>
            <person name="Keys D.N."/>
            <person name="Haga S."/>
            <person name="Hayashi H."/>
            <person name="Hino K."/>
            <person name="Imai K.S."/>
            <person name="Inaba K."/>
            <person name="Kano S."/>
            <person name="Kobayashi K."/>
            <person name="Kobayashi M."/>
            <person name="Lee B.I."/>
            <person name="Makabe K.W."/>
            <person name="Manohar C."/>
            <person name="Matassi G."/>
            <person name="Medina M."/>
            <person name="Mochizuki Y."/>
            <person name="Mount S."/>
            <person name="Morishita T."/>
            <person name="Miura S."/>
            <person name="Nakayama A."/>
            <person name="Nishizaka S."/>
            <person name="Nomoto H."/>
            <person name="Ohta F."/>
            <person name="Oishi K."/>
            <person name="Rigoutsos I."/>
            <person name="Sano M."/>
            <person name="Sasaki A."/>
            <person name="Sasakura Y."/>
            <person name="Shoguchi E."/>
            <person name="Shin-i T."/>
            <person name="Spagnuolo A."/>
            <person name="Stainier D."/>
            <person name="Suzuki M.M."/>
            <person name="Tassy O."/>
            <person name="Takatori N."/>
            <person name="Tokuoka M."/>
            <person name="Yagi K."/>
            <person name="Yoshizaki F."/>
            <person name="Wada S."/>
            <person name="Zhang C."/>
            <person name="Hyatt P.D."/>
            <person name="Larimer F."/>
            <person name="Detter C."/>
            <person name="Doggett N."/>
            <person name="Glavina T."/>
            <person name="Hawkins T."/>
            <person name="Richardson P."/>
            <person name="Lucas S."/>
            <person name="Kohara Y."/>
            <person name="Levine M."/>
            <person name="Satoh N."/>
            <person name="Rokhsar D.S."/>
        </authorList>
    </citation>
    <scope>NUCLEOTIDE SEQUENCE [LARGE SCALE GENOMIC DNA]</scope>
</reference>
<dbReference type="InParanoid" id="H2XK63"/>
<dbReference type="EMBL" id="EAAA01001014">
    <property type="status" value="NOT_ANNOTATED_CDS"/>
    <property type="molecule type" value="Genomic_DNA"/>
</dbReference>
<dbReference type="HOGENOM" id="CLU_3073825_0_0_1"/>
<evidence type="ECO:0000313" key="2">
    <source>
        <dbReference type="Proteomes" id="UP000008144"/>
    </source>
</evidence>
<name>H2XK63_CIOIN</name>
<protein>
    <submittedName>
        <fullName evidence="1">Uncharacterized protein</fullName>
    </submittedName>
</protein>
<proteinExistence type="predicted"/>
<accession>H2XK63</accession>
<dbReference type="AlphaFoldDB" id="H2XK63"/>
<dbReference type="Proteomes" id="UP000008144">
    <property type="component" value="Chromosome 12"/>
</dbReference>
<evidence type="ECO:0000313" key="1">
    <source>
        <dbReference type="Ensembl" id="ENSCINP00000030045.1"/>
    </source>
</evidence>
<dbReference type="Ensembl" id="ENSCINT00000034193.1">
    <property type="protein sequence ID" value="ENSCINP00000030045.1"/>
    <property type="gene ID" value="ENSCING00000021304.1"/>
</dbReference>
<reference evidence="1" key="2">
    <citation type="journal article" date="2008" name="Genome Biol.">
        <title>Improved genome assembly and evidence-based global gene model set for the chordate Ciona intestinalis: new insight into intron and operon populations.</title>
        <authorList>
            <person name="Satou Y."/>
            <person name="Mineta K."/>
            <person name="Ogasawara M."/>
            <person name="Sasakura Y."/>
            <person name="Shoguchi E."/>
            <person name="Ueno K."/>
            <person name="Yamada L."/>
            <person name="Matsumoto J."/>
            <person name="Wasserscheid J."/>
            <person name="Dewar K."/>
            <person name="Wiley G.B."/>
            <person name="Macmil S.L."/>
            <person name="Roe B.A."/>
            <person name="Zeller R.W."/>
            <person name="Hastings K.E."/>
            <person name="Lemaire P."/>
            <person name="Lindquist E."/>
            <person name="Endo T."/>
            <person name="Hotta K."/>
            <person name="Inaba K."/>
        </authorList>
    </citation>
    <scope>NUCLEOTIDE SEQUENCE [LARGE SCALE GENOMIC DNA]</scope>
    <source>
        <strain evidence="1">wild type</strain>
    </source>
</reference>